<proteinExistence type="predicted"/>
<dbReference type="Proteomes" id="UP000886602">
    <property type="component" value="Unassembled WGS sequence"/>
</dbReference>
<gene>
    <name evidence="1" type="ORF">IPJ48_16755</name>
</gene>
<evidence type="ECO:0000313" key="2">
    <source>
        <dbReference type="Proteomes" id="UP000886602"/>
    </source>
</evidence>
<reference evidence="1" key="1">
    <citation type="submission" date="2020-10" db="EMBL/GenBank/DDBJ databases">
        <title>Connecting structure to function with the recovery of over 1000 high-quality activated sludge metagenome-assembled genomes encoding full-length rRNA genes using long-read sequencing.</title>
        <authorList>
            <person name="Singleton C.M."/>
            <person name="Petriglieri F."/>
            <person name="Kristensen J.M."/>
            <person name="Kirkegaard R.H."/>
            <person name="Michaelsen T.Y."/>
            <person name="Andersen M.H."/>
            <person name="Karst S.M."/>
            <person name="Dueholm M.S."/>
            <person name="Nielsen P.H."/>
            <person name="Albertsen M."/>
        </authorList>
    </citation>
    <scope>NUCLEOTIDE SEQUENCE</scope>
    <source>
        <strain evidence="1">EsbW_18-Q3-R4-48_MAXAC.044</strain>
    </source>
</reference>
<comment type="caution">
    <text evidence="1">The sequence shown here is derived from an EMBL/GenBank/DDBJ whole genome shotgun (WGS) entry which is preliminary data.</text>
</comment>
<sequence>MTIDETIRAFCYFIKLPAYTYLGLVNWNRSQRDASDCQCNVIAVLFLAFSRASDSALLCASADAGLSEYNNCRALGVRDYLARDADCNGGF</sequence>
<dbReference type="AlphaFoldDB" id="A0A9D7IDY1"/>
<evidence type="ECO:0000313" key="1">
    <source>
        <dbReference type="EMBL" id="MBK7424595.1"/>
    </source>
</evidence>
<dbReference type="EMBL" id="JADJNC010000036">
    <property type="protein sequence ID" value="MBK7424595.1"/>
    <property type="molecule type" value="Genomic_DNA"/>
</dbReference>
<protein>
    <submittedName>
        <fullName evidence="1">Uncharacterized protein</fullName>
    </submittedName>
</protein>
<name>A0A9D7IDY1_9RHOO</name>
<organism evidence="1 2">
    <name type="scientific">Candidatus Propionivibrio dominans</name>
    <dbReference type="NCBI Taxonomy" id="2954373"/>
    <lineage>
        <taxon>Bacteria</taxon>
        <taxon>Pseudomonadati</taxon>
        <taxon>Pseudomonadota</taxon>
        <taxon>Betaproteobacteria</taxon>
        <taxon>Rhodocyclales</taxon>
        <taxon>Rhodocyclaceae</taxon>
        <taxon>Propionivibrio</taxon>
    </lineage>
</organism>
<accession>A0A9D7IDY1</accession>